<comment type="similarity">
    <text evidence="4">Belongs to the FliW family.</text>
</comment>
<evidence type="ECO:0000256" key="1">
    <source>
        <dbReference type="ARBA" id="ARBA00022490"/>
    </source>
</evidence>
<keyword evidence="5" id="KW-0969">Cilium</keyword>
<evidence type="ECO:0000313" key="6">
    <source>
        <dbReference type="Proteomes" id="UP001232493"/>
    </source>
</evidence>
<dbReference type="InterPro" id="IPR003775">
    <property type="entry name" value="Flagellar_assembly_factor_FliW"/>
</dbReference>
<dbReference type="Pfam" id="PF02623">
    <property type="entry name" value="FliW"/>
    <property type="match status" value="2"/>
</dbReference>
<keyword evidence="2 4" id="KW-1005">Bacterial flagellum biogenesis</keyword>
<keyword evidence="3 4" id="KW-0810">Translation regulation</keyword>
<dbReference type="NCBIfam" id="NF009793">
    <property type="entry name" value="PRK13285.1-1"/>
    <property type="match status" value="2"/>
</dbReference>
<organism evidence="5 6">
    <name type="scientific">Marinitoga aeolica</name>
    <dbReference type="NCBI Taxonomy" id="2809031"/>
    <lineage>
        <taxon>Bacteria</taxon>
        <taxon>Thermotogati</taxon>
        <taxon>Thermotogota</taxon>
        <taxon>Thermotogae</taxon>
        <taxon>Petrotogales</taxon>
        <taxon>Petrotogaceae</taxon>
        <taxon>Marinitoga</taxon>
    </lineage>
</organism>
<dbReference type="HAMAP" id="MF_01185">
    <property type="entry name" value="FliW"/>
    <property type="match status" value="2"/>
</dbReference>
<reference evidence="5 6" key="1">
    <citation type="submission" date="2021-02" db="EMBL/GenBank/DDBJ databases">
        <title>Characterization of Marinitoga sp. nov. str. BP5-C20A.</title>
        <authorList>
            <person name="Erauso G."/>
            <person name="Postec A."/>
        </authorList>
    </citation>
    <scope>NUCLEOTIDE SEQUENCE [LARGE SCALE GENOMIC DNA]</scope>
    <source>
        <strain evidence="5 6">BP5-C20A</strain>
    </source>
</reference>
<dbReference type="EMBL" id="CP069362">
    <property type="protein sequence ID" value="WGS64237.1"/>
    <property type="molecule type" value="Genomic_DNA"/>
</dbReference>
<gene>
    <name evidence="4 5" type="primary">fliW</name>
    <name evidence="5" type="ORF">JRV97_07585</name>
</gene>
<sequence>MALKSYKTRVGEIEVDDNEIIIFEEGIPGFEHLRKFVILTLEETYPIMWLLSLEDELVSLPIIEPKLIKVDYQFKFPEKIANTLGIENVDDAAVFAIMTIPHENPEDATVNLKAPLIVSKKTNKGIQYILDDENLSIKHNIRDEIIVSQHILEKQIKEVSKLSQNKKKYETKFGEIEIADSEIITFENGIPGFEYLKKFYIYFSKETFPIQWLLSLENPEISFPVIDPLLVRVDYAFELSKDIVEYLSIEKPEDVKIFTIMTIPHGDPDNITVNLKAPLVISKVNNKGIQIILENEKYHLKHNVKEEIKRSDEILKKQAPEKERGA</sequence>
<keyword evidence="6" id="KW-1185">Reference proteome</keyword>
<accession>A0ABY8PNL8</accession>
<name>A0ABY8PNL8_9BACT</name>
<dbReference type="SUPFAM" id="SSF141457">
    <property type="entry name" value="BH3618-like"/>
    <property type="match status" value="2"/>
</dbReference>
<evidence type="ECO:0000256" key="4">
    <source>
        <dbReference type="HAMAP-Rule" id="MF_01185"/>
    </source>
</evidence>
<evidence type="ECO:0000256" key="3">
    <source>
        <dbReference type="ARBA" id="ARBA00022845"/>
    </source>
</evidence>
<comment type="subcellular location">
    <subcellularLocation>
        <location evidence="4">Cytoplasm</location>
    </subcellularLocation>
</comment>
<dbReference type="InterPro" id="IPR024046">
    <property type="entry name" value="Flagellar_assmbl_FliW_dom_sf"/>
</dbReference>
<keyword evidence="4" id="KW-0143">Chaperone</keyword>
<comment type="subunit">
    <text evidence="4">Interacts with translational regulator CsrA and flagellin(s).</text>
</comment>
<dbReference type="PANTHER" id="PTHR39190:SF1">
    <property type="entry name" value="FLAGELLAR ASSEMBLY FACTOR FLIW"/>
    <property type="match status" value="1"/>
</dbReference>
<keyword evidence="5" id="KW-0966">Cell projection</keyword>
<dbReference type="PANTHER" id="PTHR39190">
    <property type="entry name" value="FLAGELLAR ASSEMBLY FACTOR FLIW"/>
    <property type="match status" value="1"/>
</dbReference>
<keyword evidence="1 4" id="KW-0963">Cytoplasm</keyword>
<dbReference type="Gene3D" id="2.30.290.10">
    <property type="entry name" value="BH3618-like"/>
    <property type="match status" value="2"/>
</dbReference>
<proteinExistence type="inferred from homology"/>
<comment type="function">
    <text evidence="4">Acts as an anti-CsrA protein, binds CsrA and prevents it from repressing translation of its target genes, one of which is flagellin. Binds to flagellin and participates in the assembly of the flagellum.</text>
</comment>
<keyword evidence="5" id="KW-0282">Flagellum</keyword>
<evidence type="ECO:0000256" key="2">
    <source>
        <dbReference type="ARBA" id="ARBA00022795"/>
    </source>
</evidence>
<protein>
    <recommendedName>
        <fullName evidence="4">Flagellar assembly factor FliW</fullName>
    </recommendedName>
</protein>
<dbReference type="Proteomes" id="UP001232493">
    <property type="component" value="Chromosome"/>
</dbReference>
<evidence type="ECO:0000313" key="5">
    <source>
        <dbReference type="EMBL" id="WGS64237.1"/>
    </source>
</evidence>